<dbReference type="OrthoDB" id="515004at2759"/>
<organism evidence="2">
    <name type="scientific">Daucus carota subsp. sativus</name>
    <name type="common">Carrot</name>
    <dbReference type="NCBI Taxonomy" id="79200"/>
    <lineage>
        <taxon>Eukaryota</taxon>
        <taxon>Viridiplantae</taxon>
        <taxon>Streptophyta</taxon>
        <taxon>Embryophyta</taxon>
        <taxon>Tracheophyta</taxon>
        <taxon>Spermatophyta</taxon>
        <taxon>Magnoliopsida</taxon>
        <taxon>eudicotyledons</taxon>
        <taxon>Gunneridae</taxon>
        <taxon>Pentapetalae</taxon>
        <taxon>asterids</taxon>
        <taxon>campanulids</taxon>
        <taxon>Apiales</taxon>
        <taxon>Apiaceae</taxon>
        <taxon>Apioideae</taxon>
        <taxon>Scandiceae</taxon>
        <taxon>Daucinae</taxon>
        <taxon>Daucus</taxon>
        <taxon>Daucus sect. Daucus</taxon>
    </lineage>
</organism>
<protein>
    <submittedName>
        <fullName evidence="2">Uncharacterized protein</fullName>
    </submittedName>
</protein>
<dbReference type="EMBL" id="LNRQ01000004">
    <property type="protein sequence ID" value="KZM97186.1"/>
    <property type="molecule type" value="Genomic_DNA"/>
</dbReference>
<dbReference type="EMBL" id="CP093346">
    <property type="protein sequence ID" value="WOG95979.1"/>
    <property type="molecule type" value="Genomic_DNA"/>
</dbReference>
<evidence type="ECO:0000313" key="3">
    <source>
        <dbReference type="EMBL" id="WOG95979.1"/>
    </source>
</evidence>
<evidence type="ECO:0000313" key="4">
    <source>
        <dbReference type="Proteomes" id="UP000077755"/>
    </source>
</evidence>
<dbReference type="PANTHER" id="PTHR35731:SF1">
    <property type="entry name" value="8-AMINO-7-OXONONANOATE SYNTHASE"/>
    <property type="match status" value="1"/>
</dbReference>
<reference evidence="3" key="2">
    <citation type="submission" date="2022-03" db="EMBL/GenBank/DDBJ databases">
        <title>Draft title - Genomic analysis of global carrot germplasm unveils the trajectory of domestication and the origin of high carotenoid orange carrot.</title>
        <authorList>
            <person name="Iorizzo M."/>
            <person name="Ellison S."/>
            <person name="Senalik D."/>
            <person name="Macko-Podgorni A."/>
            <person name="Grzebelus D."/>
            <person name="Bostan H."/>
            <person name="Rolling W."/>
            <person name="Curaba J."/>
            <person name="Simon P."/>
        </authorList>
    </citation>
    <scope>NUCLEOTIDE SEQUENCE</scope>
    <source>
        <tissue evidence="3">Leaf</tissue>
    </source>
</reference>
<dbReference type="AlphaFoldDB" id="A0A165AA92"/>
<feature type="coiled-coil region" evidence="1">
    <location>
        <begin position="83"/>
        <end position="189"/>
    </location>
</feature>
<reference evidence="2" key="1">
    <citation type="journal article" date="2016" name="Nat. Genet.">
        <title>A high-quality carrot genome assembly provides new insights into carotenoid accumulation and asterid genome evolution.</title>
        <authorList>
            <person name="Iorizzo M."/>
            <person name="Ellison S."/>
            <person name="Senalik D."/>
            <person name="Zeng P."/>
            <person name="Satapoomin P."/>
            <person name="Huang J."/>
            <person name="Bowman M."/>
            <person name="Iovene M."/>
            <person name="Sanseverino W."/>
            <person name="Cavagnaro P."/>
            <person name="Yildiz M."/>
            <person name="Macko-Podgorni A."/>
            <person name="Moranska E."/>
            <person name="Grzebelus E."/>
            <person name="Grzebelus D."/>
            <person name="Ashrafi H."/>
            <person name="Zheng Z."/>
            <person name="Cheng S."/>
            <person name="Spooner D."/>
            <person name="Van Deynze A."/>
            <person name="Simon P."/>
        </authorList>
    </citation>
    <scope>NUCLEOTIDE SEQUENCE [LARGE SCALE GENOMIC DNA]</scope>
    <source>
        <tissue evidence="2">Leaf</tissue>
    </source>
</reference>
<dbReference type="Proteomes" id="UP000077755">
    <property type="component" value="Chromosome 4"/>
</dbReference>
<evidence type="ECO:0000313" key="2">
    <source>
        <dbReference type="EMBL" id="KZM97186.1"/>
    </source>
</evidence>
<keyword evidence="4" id="KW-1185">Reference proteome</keyword>
<sequence length="257" mass="28759">MIAFKCITSFTPTQHGIFDKGRPAKRKNFILLSKSNDSDSAAPTPDGDLQKQELLAKIAMLQTQKVRLTGFLDERSDYLTQFAEEANAEIDQIGEEALKELEETSARIMGNLESQMQAFEESAESSKLEIEKNEQILAEFEGLIEENKNEGMFFKNLGEKTPIDKEKGMREAIKEAKKIQQTIKESAGQKTRRNIYLALIGLLSIGIVDSLISSSDYRKALVLGVLLIGVLSQVIYEQSIASETEQTQEAETKEDKE</sequence>
<dbReference type="PANTHER" id="PTHR35731">
    <property type="entry name" value="8-AMINO-7-OXONONANOATE SYNTHASE"/>
    <property type="match status" value="1"/>
</dbReference>
<dbReference type="KEGG" id="dcr:108215563"/>
<gene>
    <name evidence="2" type="ORF">DCAR_015452</name>
    <name evidence="3" type="ORF">DCAR_0415309</name>
</gene>
<dbReference type="STRING" id="79200.A0A165AA92"/>
<evidence type="ECO:0000256" key="1">
    <source>
        <dbReference type="SAM" id="Coils"/>
    </source>
</evidence>
<dbReference type="OMA" id="HALFHTR"/>
<proteinExistence type="predicted"/>
<name>A0A165AA92_DAUCS</name>
<dbReference type="GO" id="GO:0009507">
    <property type="term" value="C:chloroplast"/>
    <property type="evidence" value="ECO:0007669"/>
    <property type="project" value="TreeGrafter"/>
</dbReference>
<accession>A0A165AA92</accession>
<keyword evidence="1" id="KW-0175">Coiled coil</keyword>
<dbReference type="Gramene" id="KZM97186">
    <property type="protein sequence ID" value="KZM97186"/>
    <property type="gene ID" value="DCAR_015452"/>
</dbReference>